<dbReference type="EMBL" id="RJKN01000006">
    <property type="protein sequence ID" value="ROP34654.1"/>
    <property type="molecule type" value="Genomic_DNA"/>
</dbReference>
<keyword evidence="3" id="KW-1185">Reference proteome</keyword>
<dbReference type="InParanoid" id="A0A3N1GWP3"/>
<dbReference type="Gene3D" id="3.30.70.100">
    <property type="match status" value="1"/>
</dbReference>
<proteinExistence type="predicted"/>
<organism evidence="2 3">
    <name type="scientific">Pseudokineococcus lusitanus</name>
    <dbReference type="NCBI Taxonomy" id="763993"/>
    <lineage>
        <taxon>Bacteria</taxon>
        <taxon>Bacillati</taxon>
        <taxon>Actinomycetota</taxon>
        <taxon>Actinomycetes</taxon>
        <taxon>Kineosporiales</taxon>
        <taxon>Kineosporiaceae</taxon>
        <taxon>Pseudokineococcus</taxon>
    </lineage>
</organism>
<sequence>MHVLAEVRIGDLEQFLDVFADEGLGVRKGHGCRGTQVFTPADEDGRVVVLLDFPDHAAFEAFRTDPDAPPVMRRGGAQGPPTFTVLERVGVFPH</sequence>
<dbReference type="OrthoDB" id="165368at2"/>
<dbReference type="GO" id="GO:0004497">
    <property type="term" value="F:monooxygenase activity"/>
    <property type="evidence" value="ECO:0007669"/>
    <property type="project" value="UniProtKB-KW"/>
</dbReference>
<protein>
    <submittedName>
        <fullName evidence="2">Quinol monooxygenase YgiN</fullName>
    </submittedName>
</protein>
<evidence type="ECO:0000259" key="1">
    <source>
        <dbReference type="Pfam" id="PF03992"/>
    </source>
</evidence>
<feature type="domain" description="ABM" evidence="1">
    <location>
        <begin position="5"/>
        <end position="66"/>
    </location>
</feature>
<dbReference type="InterPro" id="IPR011008">
    <property type="entry name" value="Dimeric_a/b-barrel"/>
</dbReference>
<dbReference type="InterPro" id="IPR007138">
    <property type="entry name" value="ABM_dom"/>
</dbReference>
<dbReference type="AlphaFoldDB" id="A0A3N1GWP3"/>
<dbReference type="Proteomes" id="UP000276232">
    <property type="component" value="Unassembled WGS sequence"/>
</dbReference>
<dbReference type="RefSeq" id="WP_158674288.1">
    <property type="nucleotide sequence ID" value="NZ_RJKN01000006.1"/>
</dbReference>
<keyword evidence="2" id="KW-0560">Oxidoreductase</keyword>
<dbReference type="SUPFAM" id="SSF54909">
    <property type="entry name" value="Dimeric alpha+beta barrel"/>
    <property type="match status" value="1"/>
</dbReference>
<gene>
    <name evidence="2" type="ORF">EDC03_2471</name>
</gene>
<comment type="caution">
    <text evidence="2">The sequence shown here is derived from an EMBL/GenBank/DDBJ whole genome shotgun (WGS) entry which is preliminary data.</text>
</comment>
<dbReference type="Pfam" id="PF03992">
    <property type="entry name" value="ABM"/>
    <property type="match status" value="1"/>
</dbReference>
<evidence type="ECO:0000313" key="3">
    <source>
        <dbReference type="Proteomes" id="UP000276232"/>
    </source>
</evidence>
<keyword evidence="2" id="KW-0503">Monooxygenase</keyword>
<name>A0A3N1GWP3_9ACTN</name>
<evidence type="ECO:0000313" key="2">
    <source>
        <dbReference type="EMBL" id="ROP34654.1"/>
    </source>
</evidence>
<reference evidence="2 3" key="1">
    <citation type="journal article" date="2015" name="Stand. Genomic Sci.">
        <title>Genomic Encyclopedia of Bacterial and Archaeal Type Strains, Phase III: the genomes of soil and plant-associated and newly described type strains.</title>
        <authorList>
            <person name="Whitman W.B."/>
            <person name="Woyke T."/>
            <person name="Klenk H.P."/>
            <person name="Zhou Y."/>
            <person name="Lilburn T.G."/>
            <person name="Beck B.J."/>
            <person name="De Vos P."/>
            <person name="Vandamme P."/>
            <person name="Eisen J.A."/>
            <person name="Garrity G."/>
            <person name="Hugenholtz P."/>
            <person name="Kyrpides N.C."/>
        </authorList>
    </citation>
    <scope>NUCLEOTIDE SEQUENCE [LARGE SCALE GENOMIC DNA]</scope>
    <source>
        <strain evidence="2 3">CECT 7306</strain>
    </source>
</reference>
<accession>A0A3N1GWP3</accession>